<evidence type="ECO:0000313" key="2">
    <source>
        <dbReference type="EMBL" id="NKE72503.1"/>
    </source>
</evidence>
<protein>
    <submittedName>
        <fullName evidence="2">Intradiol ring-cleavage dioxygenase</fullName>
    </submittedName>
</protein>
<accession>A0A7X6ICC1</accession>
<dbReference type="SUPFAM" id="SSF49482">
    <property type="entry name" value="Aromatic compound dioxygenase"/>
    <property type="match status" value="1"/>
</dbReference>
<evidence type="ECO:0000259" key="1">
    <source>
        <dbReference type="Pfam" id="PF00775"/>
    </source>
</evidence>
<proteinExistence type="predicted"/>
<dbReference type="PROSITE" id="PS51318">
    <property type="entry name" value="TAT"/>
    <property type="match status" value="1"/>
</dbReference>
<dbReference type="PANTHER" id="PTHR34315">
    <property type="match status" value="1"/>
</dbReference>
<dbReference type="Pfam" id="PF00775">
    <property type="entry name" value="Dioxygenase_C"/>
    <property type="match status" value="1"/>
</dbReference>
<feature type="domain" description="Intradiol ring-cleavage dioxygenases" evidence="1">
    <location>
        <begin position="56"/>
        <end position="167"/>
    </location>
</feature>
<sequence length="243" mass="27014">MAISRRSLLGLMGTAAAALLVGCEPGAGPGWWRRLWARKPAIASIPPCIVRPEQMEGPYFVDERLNRSDIRSDPMDGSVKEGVPLQLAIRVHGIRDNACAPIEGAMVDVWQCDADGVYSDVRDDAFDTRGKKFLRGYQMTDADGTAPFLTIYPGWYPGRTVHIHFKIRLDPEAMFGYEFTSQIYFDDALTDEVFTQPPYSKGRRTTNRQDGIFENGGEELMLPLTKQPEGGYAGTFDIGLQLS</sequence>
<dbReference type="GO" id="GO:0016702">
    <property type="term" value="F:oxidoreductase activity, acting on single donors with incorporation of molecular oxygen, incorporation of two atoms of oxygen"/>
    <property type="evidence" value="ECO:0007669"/>
    <property type="project" value="InterPro"/>
</dbReference>
<reference evidence="2 3" key="1">
    <citation type="journal article" date="2020" name="Nature">
        <title>Bacterial chemolithoautotrophy via manganese oxidation.</title>
        <authorList>
            <person name="Yu H."/>
            <person name="Leadbetter J.R."/>
        </authorList>
    </citation>
    <scope>NUCLEOTIDE SEQUENCE [LARGE SCALE GENOMIC DNA]</scope>
    <source>
        <strain evidence="2 3">Mn-1</strain>
    </source>
</reference>
<keyword evidence="2" id="KW-0223">Dioxygenase</keyword>
<dbReference type="PANTHER" id="PTHR34315:SF1">
    <property type="entry name" value="INTRADIOL RING-CLEAVAGE DIOXYGENASES DOMAIN-CONTAINING PROTEIN-RELATED"/>
    <property type="match status" value="1"/>
</dbReference>
<dbReference type="Gene3D" id="2.60.130.10">
    <property type="entry name" value="Aromatic compound dioxygenase"/>
    <property type="match status" value="1"/>
</dbReference>
<dbReference type="RefSeq" id="WP_168062209.1">
    <property type="nucleotide sequence ID" value="NZ_VTOW01000003.1"/>
</dbReference>
<dbReference type="GO" id="GO:0008199">
    <property type="term" value="F:ferric iron binding"/>
    <property type="evidence" value="ECO:0007669"/>
    <property type="project" value="InterPro"/>
</dbReference>
<dbReference type="InterPro" id="IPR015889">
    <property type="entry name" value="Intradiol_dOase_core"/>
</dbReference>
<evidence type="ECO:0000313" key="3">
    <source>
        <dbReference type="Proteomes" id="UP000534783"/>
    </source>
</evidence>
<comment type="caution">
    <text evidence="2">The sequence shown here is derived from an EMBL/GenBank/DDBJ whole genome shotgun (WGS) entry which is preliminary data.</text>
</comment>
<dbReference type="InterPro" id="IPR000627">
    <property type="entry name" value="Intradiol_dOase_C"/>
</dbReference>
<dbReference type="PROSITE" id="PS51257">
    <property type="entry name" value="PROKAR_LIPOPROTEIN"/>
    <property type="match status" value="1"/>
</dbReference>
<organism evidence="2 3">
    <name type="scientific">Candidatus Manganitrophus noduliformans</name>
    <dbReference type="NCBI Taxonomy" id="2606439"/>
    <lineage>
        <taxon>Bacteria</taxon>
        <taxon>Pseudomonadati</taxon>
        <taxon>Nitrospirota</taxon>
        <taxon>Nitrospiria</taxon>
        <taxon>Candidatus Troglogloeales</taxon>
        <taxon>Candidatus Manganitrophaceae</taxon>
        <taxon>Candidatus Manganitrophus</taxon>
    </lineage>
</organism>
<dbReference type="Proteomes" id="UP000534783">
    <property type="component" value="Unassembled WGS sequence"/>
</dbReference>
<name>A0A7X6ICC1_9BACT</name>
<keyword evidence="3" id="KW-1185">Reference proteome</keyword>
<dbReference type="InterPro" id="IPR006311">
    <property type="entry name" value="TAT_signal"/>
</dbReference>
<dbReference type="CDD" id="cd03457">
    <property type="entry name" value="intradiol_dioxygenase_like"/>
    <property type="match status" value="1"/>
</dbReference>
<gene>
    <name evidence="2" type="ORF">MNODULE_17265</name>
</gene>
<keyword evidence="2" id="KW-0560">Oxidoreductase</keyword>
<dbReference type="EMBL" id="VTOW01000003">
    <property type="protein sequence ID" value="NKE72503.1"/>
    <property type="molecule type" value="Genomic_DNA"/>
</dbReference>
<dbReference type="AlphaFoldDB" id="A0A7X6ICC1"/>